<reference evidence="2" key="1">
    <citation type="journal article" date="2014" name="Front. Microbiol.">
        <title>High frequency of phylogenetically diverse reductive dehalogenase-homologous genes in deep subseafloor sedimentary metagenomes.</title>
        <authorList>
            <person name="Kawai M."/>
            <person name="Futagami T."/>
            <person name="Toyoda A."/>
            <person name="Takaki Y."/>
            <person name="Nishi S."/>
            <person name="Hori S."/>
            <person name="Arai W."/>
            <person name="Tsubouchi T."/>
            <person name="Morono Y."/>
            <person name="Uchiyama I."/>
            <person name="Ito T."/>
            <person name="Fujiyama A."/>
            <person name="Inagaki F."/>
            <person name="Takami H."/>
        </authorList>
    </citation>
    <scope>NUCLEOTIDE SEQUENCE</scope>
    <source>
        <strain evidence="2">Expedition CK06-06</strain>
    </source>
</reference>
<protein>
    <submittedName>
        <fullName evidence="2">Uncharacterized protein</fullName>
    </submittedName>
</protein>
<keyword evidence="1" id="KW-0472">Membrane</keyword>
<evidence type="ECO:0000256" key="1">
    <source>
        <dbReference type="SAM" id="Phobius"/>
    </source>
</evidence>
<proteinExistence type="predicted"/>
<accession>X0VFC4</accession>
<keyword evidence="1" id="KW-1133">Transmembrane helix</keyword>
<dbReference type="AlphaFoldDB" id="X0VFC4"/>
<feature type="transmembrane region" description="Helical" evidence="1">
    <location>
        <begin position="12"/>
        <end position="31"/>
    </location>
</feature>
<feature type="non-terminal residue" evidence="2">
    <location>
        <position position="181"/>
    </location>
</feature>
<gene>
    <name evidence="2" type="ORF">S01H1_46857</name>
</gene>
<comment type="caution">
    <text evidence="2">The sequence shown here is derived from an EMBL/GenBank/DDBJ whole genome shotgun (WGS) entry which is preliminary data.</text>
</comment>
<name>X0VFC4_9ZZZZ</name>
<sequence length="181" mass="20437">MKSNNYLKKARGFFLTLVFAVVVLIVAVNTVKLPYHNIAGKAFYNPIQAYGTVEPALPDGTEISFKVGDVEIASTALKNSMYGYDPKLFFKIDDNSTPEKEGYREGDVVKFYIEDIEIGEFSYFTSGMNKKDINIPTSKRVEVSVKAAKADIERTCRAVWQCEEWSECLNNIQTRNCIDAF</sequence>
<organism evidence="2">
    <name type="scientific">marine sediment metagenome</name>
    <dbReference type="NCBI Taxonomy" id="412755"/>
    <lineage>
        <taxon>unclassified sequences</taxon>
        <taxon>metagenomes</taxon>
        <taxon>ecological metagenomes</taxon>
    </lineage>
</organism>
<evidence type="ECO:0000313" key="2">
    <source>
        <dbReference type="EMBL" id="GAG16980.1"/>
    </source>
</evidence>
<keyword evidence="1" id="KW-0812">Transmembrane</keyword>
<dbReference type="EMBL" id="BARS01030019">
    <property type="protein sequence ID" value="GAG16980.1"/>
    <property type="molecule type" value="Genomic_DNA"/>
</dbReference>